<dbReference type="HOGENOM" id="CLU_018354_1_0_1"/>
<feature type="chain" id="PRO_5003262119" evidence="5">
    <location>
        <begin position="21"/>
        <end position="430"/>
    </location>
</feature>
<comment type="similarity">
    <text evidence="1">Belongs to the oxygen-dependent FAD-linked oxidoreductase family.</text>
</comment>
<keyword evidence="8" id="KW-1185">Reference proteome</keyword>
<dbReference type="eggNOG" id="KOG1231">
    <property type="taxonomic scope" value="Eukaryota"/>
</dbReference>
<accession>F0XF70</accession>
<dbReference type="GeneID" id="25974098"/>
<dbReference type="Gene3D" id="3.30.465.10">
    <property type="match status" value="1"/>
</dbReference>
<dbReference type="Pfam" id="PF01565">
    <property type="entry name" value="FAD_binding_4"/>
    <property type="match status" value="1"/>
</dbReference>
<dbReference type="EMBL" id="GL629765">
    <property type="protein sequence ID" value="EFX04313.1"/>
    <property type="molecule type" value="Genomic_DNA"/>
</dbReference>
<evidence type="ECO:0000256" key="4">
    <source>
        <dbReference type="ARBA" id="ARBA00023002"/>
    </source>
</evidence>
<dbReference type="InterPro" id="IPR006094">
    <property type="entry name" value="Oxid_FAD_bind_N"/>
</dbReference>
<dbReference type="GO" id="GO:0071949">
    <property type="term" value="F:FAD binding"/>
    <property type="evidence" value="ECO:0007669"/>
    <property type="project" value="InterPro"/>
</dbReference>
<dbReference type="InterPro" id="IPR016166">
    <property type="entry name" value="FAD-bd_PCMH"/>
</dbReference>
<keyword evidence="4" id="KW-0560">Oxidoreductase</keyword>
<evidence type="ECO:0000256" key="5">
    <source>
        <dbReference type="SAM" id="SignalP"/>
    </source>
</evidence>
<evidence type="ECO:0000313" key="8">
    <source>
        <dbReference type="Proteomes" id="UP000007796"/>
    </source>
</evidence>
<proteinExistence type="inferred from homology"/>
<dbReference type="PANTHER" id="PTHR42973:SF13">
    <property type="entry name" value="FAD-BINDING PCMH-TYPE DOMAIN-CONTAINING PROTEIN"/>
    <property type="match status" value="1"/>
</dbReference>
<dbReference type="InterPro" id="IPR036318">
    <property type="entry name" value="FAD-bd_PCMH-like_sf"/>
</dbReference>
<dbReference type="PROSITE" id="PS51387">
    <property type="entry name" value="FAD_PCMH"/>
    <property type="match status" value="1"/>
</dbReference>
<evidence type="ECO:0000259" key="6">
    <source>
        <dbReference type="PROSITE" id="PS51387"/>
    </source>
</evidence>
<reference evidence="7 8" key="1">
    <citation type="journal article" date="2011" name="Proc. Natl. Acad. Sci. U.S.A.">
        <title>Genome and transcriptome analyses of the mountain pine beetle-fungal symbiont Grosmannia clavigera, a lodgepole pine pathogen.</title>
        <authorList>
            <person name="DiGuistini S."/>
            <person name="Wang Y."/>
            <person name="Liao N.Y."/>
            <person name="Taylor G."/>
            <person name="Tanguay P."/>
            <person name="Feau N."/>
            <person name="Henrissat B."/>
            <person name="Chan S.K."/>
            <person name="Hesse-Orce U."/>
            <person name="Alamouti S.M."/>
            <person name="Tsui C.K.M."/>
            <person name="Docking R.T."/>
            <person name="Levasseur A."/>
            <person name="Haridas S."/>
            <person name="Robertson G."/>
            <person name="Birol I."/>
            <person name="Holt R.A."/>
            <person name="Marra M.A."/>
            <person name="Hamelin R.C."/>
            <person name="Hirst M."/>
            <person name="Jones S.J.M."/>
            <person name="Bohlmann J."/>
            <person name="Breuil C."/>
        </authorList>
    </citation>
    <scope>NUCLEOTIDE SEQUENCE [LARGE SCALE GENOMIC DNA]</scope>
    <source>
        <strain evidence="8">kw1407 / UAMH 11150</strain>
    </source>
</reference>
<keyword evidence="2" id="KW-0285">Flavoprotein</keyword>
<evidence type="ECO:0000256" key="2">
    <source>
        <dbReference type="ARBA" id="ARBA00022630"/>
    </source>
</evidence>
<evidence type="ECO:0000256" key="3">
    <source>
        <dbReference type="ARBA" id="ARBA00022827"/>
    </source>
</evidence>
<feature type="signal peptide" evidence="5">
    <location>
        <begin position="1"/>
        <end position="20"/>
    </location>
</feature>
<name>F0XF70_GROCL</name>
<organism evidence="8">
    <name type="scientific">Grosmannia clavigera (strain kw1407 / UAMH 11150)</name>
    <name type="common">Blue stain fungus</name>
    <name type="synonym">Graphiocladiella clavigera</name>
    <dbReference type="NCBI Taxonomy" id="655863"/>
    <lineage>
        <taxon>Eukaryota</taxon>
        <taxon>Fungi</taxon>
        <taxon>Dikarya</taxon>
        <taxon>Ascomycota</taxon>
        <taxon>Pezizomycotina</taxon>
        <taxon>Sordariomycetes</taxon>
        <taxon>Sordariomycetidae</taxon>
        <taxon>Ophiostomatales</taxon>
        <taxon>Ophiostomataceae</taxon>
        <taxon>Leptographium</taxon>
    </lineage>
</organism>
<keyword evidence="5" id="KW-0732">Signal</keyword>
<dbReference type="RefSeq" id="XP_014173795.1">
    <property type="nucleotide sequence ID" value="XM_014318320.1"/>
</dbReference>
<evidence type="ECO:0000256" key="1">
    <source>
        <dbReference type="ARBA" id="ARBA00005466"/>
    </source>
</evidence>
<keyword evidence="3" id="KW-0274">FAD</keyword>
<dbReference type="PANTHER" id="PTHR42973">
    <property type="entry name" value="BINDING OXIDOREDUCTASE, PUTATIVE (AFU_ORTHOLOGUE AFUA_1G17690)-RELATED"/>
    <property type="match status" value="1"/>
</dbReference>
<dbReference type="STRING" id="655863.F0XF70"/>
<dbReference type="AlphaFoldDB" id="F0XF70"/>
<sequence length="430" mass="46132">MARITTAALISLSALAVVSADSCSNIEKTAPSIGVASAYDISYATVSNDYWSTSCAALKPACVVFPSSSLEVAAIINILNGNSDNFAVKSGGHNANNHFSSTKGGPLISTKNLNHVLLDNETGIVQIGPGLRWDEVADELNGSGWCVVGGRIGNVGVGGFMLGGGLSFMSQEYGWAASSVLEYEIVLANGTITTASVDNNPDLFKALKGGGNNFGIVTSYTVQAYQQGYVYGGVLSFVHSTETDTKLLRAIRDFTKYNTDSKAAIIPTAERVLARRGPITDTCKTRTFSEFVTNNNWAVLKDTVYNIGTETIPLPADDNINVLEAVHAHWRNVTDSVLLVGGLITNIAYQPLPRRIAQIAQDRGGDLLDFDVNSDFVILEISNSFLLQSDYDMMDITLQAAYNGVRQMVLAWQEDGTLDKELNRTGGFKP</sequence>
<dbReference type="InterPro" id="IPR016169">
    <property type="entry name" value="FAD-bd_PCMH_sub2"/>
</dbReference>
<feature type="domain" description="FAD-binding PCMH-type" evidence="6">
    <location>
        <begin position="56"/>
        <end position="227"/>
    </location>
</feature>
<dbReference type="GO" id="GO:0016491">
    <property type="term" value="F:oxidoreductase activity"/>
    <property type="evidence" value="ECO:0007669"/>
    <property type="project" value="UniProtKB-KW"/>
</dbReference>
<dbReference type="InParanoid" id="F0XF70"/>
<dbReference type="InterPro" id="IPR050416">
    <property type="entry name" value="FAD-linked_Oxidoreductase"/>
</dbReference>
<dbReference type="OrthoDB" id="2151789at2759"/>
<evidence type="ECO:0000313" key="7">
    <source>
        <dbReference type="EMBL" id="EFX04313.1"/>
    </source>
</evidence>
<gene>
    <name evidence="7" type="ORF">CMQ_1241</name>
</gene>
<protein>
    <submittedName>
        <fullName evidence="7">FAD dependent oxidoreductase</fullName>
    </submittedName>
</protein>
<dbReference type="SUPFAM" id="SSF56176">
    <property type="entry name" value="FAD-binding/transporter-associated domain-like"/>
    <property type="match status" value="1"/>
</dbReference>
<dbReference type="Proteomes" id="UP000007796">
    <property type="component" value="Unassembled WGS sequence"/>
</dbReference>